<evidence type="ECO:0000256" key="8">
    <source>
        <dbReference type="PROSITE-ProRule" id="PRU01360"/>
    </source>
</evidence>
<keyword evidence="2 8" id="KW-0813">Transport</keyword>
<accession>A0A7X1E9M5</accession>
<dbReference type="Gene3D" id="2.40.170.20">
    <property type="entry name" value="TonB-dependent receptor, beta-barrel domain"/>
    <property type="match status" value="1"/>
</dbReference>
<evidence type="ECO:0000256" key="9">
    <source>
        <dbReference type="RuleBase" id="RU003357"/>
    </source>
</evidence>
<evidence type="ECO:0000256" key="3">
    <source>
        <dbReference type="ARBA" id="ARBA00022452"/>
    </source>
</evidence>
<dbReference type="InterPro" id="IPR000531">
    <property type="entry name" value="Beta-barrel_TonB"/>
</dbReference>
<sequence>MKYEKICRRVLRATTGGAAVSILALATQAQDSASDDGSDEEVFELEAFEVTGYRASLMRSTQIKRESTSIVDVISSEDIGKFPDVNVAESLSHLTGISVDRQFGEGEKVSILGTDPALNRVLVNGQTIASGDWGGNPTDTSGRTFNYTLLSPEIVGVMEVYKSSEARLDEGSIGGTVIVNTNKPLDLGEEAFRGSFGYSYNDRSEQGNLRASALYNWVNEEEDFGFLVSVTRDQEDLYRAGIEYWGAAGTTQDGEDYTVAFGMNSSWFKQERERNGIQGVVEWKPMDNLDLTFTGIHIEGTYDNFSQSRYVVPAFWGTLDSYTANSDNYITGGHVTAAEGEAPAVADGQFDTNLRLSTVTTDSLHLNGELEIDDNWTASFDVGYTKAAGGKDPEYLFSTVFNESFTFAYSGESSSLYFDDATAATDPTTYTTRAVGSQAGGIEYTTTDDNEKYAQVDFERRVEWGPFYKLLFGAKYTDHVNSQESYGNRIDVTEVLDLSDFDYTYAPSALWDGIDTSGDTALMVTPTAESVVAYLLSLPQGEFEEKYSNEWYVNEKNTAAYVQGDIIAGDWTGNIGLRYVDTTDDSTYWQYNSTEGTYTLVNQEKNYSKVLPSFNLNYNFSPDLKLRFGAAEVMARPRYSELAGYFALDDERLTGGGGNPDLDPYEAKNLNIALEYYFKDNGGIASVEYFRRDIDNYILSVTEDVELLNFSTGEMATYSVSSPFNAGNALVDGVAFSFQKDLVGGFGIQANYTYAESETVDGYNLPYLSKDTYNIIPYWEKGPWSVRTSYSWRSSFFTSIGRMNYPLFADDYAQLDASIGYEINDKWKAQLNMSNLLDDTYYWYYQTEYAPMGVYKNGRKFVLSFSYSL</sequence>
<dbReference type="Gene3D" id="2.170.130.10">
    <property type="entry name" value="TonB-dependent receptor, plug domain"/>
    <property type="match status" value="1"/>
</dbReference>
<dbReference type="Pfam" id="PF00593">
    <property type="entry name" value="TonB_dep_Rec_b-barrel"/>
    <property type="match status" value="1"/>
</dbReference>
<keyword evidence="6 8" id="KW-0472">Membrane</keyword>
<dbReference type="InterPro" id="IPR010104">
    <property type="entry name" value="TonB_rcpt_bac"/>
</dbReference>
<dbReference type="EMBL" id="JACHVC010000013">
    <property type="protein sequence ID" value="MBC2607506.1"/>
    <property type="molecule type" value="Genomic_DNA"/>
</dbReference>
<keyword evidence="4 8" id="KW-0812">Transmembrane</keyword>
<dbReference type="GO" id="GO:0009279">
    <property type="term" value="C:cell outer membrane"/>
    <property type="evidence" value="ECO:0007669"/>
    <property type="project" value="UniProtKB-SubCell"/>
</dbReference>
<evidence type="ECO:0000256" key="2">
    <source>
        <dbReference type="ARBA" id="ARBA00022448"/>
    </source>
</evidence>
<dbReference type="InterPro" id="IPR039426">
    <property type="entry name" value="TonB-dep_rcpt-like"/>
</dbReference>
<dbReference type="NCBIfam" id="TIGR01782">
    <property type="entry name" value="TonB-Xanth-Caul"/>
    <property type="match status" value="1"/>
</dbReference>
<evidence type="ECO:0000256" key="5">
    <source>
        <dbReference type="ARBA" id="ARBA00023077"/>
    </source>
</evidence>
<feature type="domain" description="TonB-dependent receptor plug" evidence="12">
    <location>
        <begin position="64"/>
        <end position="176"/>
    </location>
</feature>
<evidence type="ECO:0000313" key="13">
    <source>
        <dbReference type="EMBL" id="MBC2607506.1"/>
    </source>
</evidence>
<comment type="caution">
    <text evidence="13">The sequence shown here is derived from an EMBL/GenBank/DDBJ whole genome shotgun (WGS) entry which is preliminary data.</text>
</comment>
<evidence type="ECO:0000256" key="6">
    <source>
        <dbReference type="ARBA" id="ARBA00023136"/>
    </source>
</evidence>
<keyword evidence="13" id="KW-0675">Receptor</keyword>
<dbReference type="PANTHER" id="PTHR40980">
    <property type="entry name" value="PLUG DOMAIN-CONTAINING PROTEIN"/>
    <property type="match status" value="1"/>
</dbReference>
<organism evidence="13 14">
    <name type="scientific">Pelagicoccus albus</name>
    <dbReference type="NCBI Taxonomy" id="415222"/>
    <lineage>
        <taxon>Bacteria</taxon>
        <taxon>Pseudomonadati</taxon>
        <taxon>Verrucomicrobiota</taxon>
        <taxon>Opitutia</taxon>
        <taxon>Puniceicoccales</taxon>
        <taxon>Pelagicoccaceae</taxon>
        <taxon>Pelagicoccus</taxon>
    </lineage>
</organism>
<comment type="similarity">
    <text evidence="8 9">Belongs to the TonB-dependent receptor family.</text>
</comment>
<keyword evidence="14" id="KW-1185">Reference proteome</keyword>
<keyword evidence="3 8" id="KW-1134">Transmembrane beta strand</keyword>
<comment type="subcellular location">
    <subcellularLocation>
        <location evidence="1 8">Cell outer membrane</location>
        <topology evidence="1 8">Multi-pass membrane protein</topology>
    </subcellularLocation>
</comment>
<evidence type="ECO:0000256" key="10">
    <source>
        <dbReference type="SAM" id="SignalP"/>
    </source>
</evidence>
<feature type="signal peptide" evidence="10">
    <location>
        <begin position="1"/>
        <end position="29"/>
    </location>
</feature>
<dbReference type="InterPro" id="IPR037066">
    <property type="entry name" value="Plug_dom_sf"/>
</dbReference>
<keyword evidence="10" id="KW-0732">Signal</keyword>
<dbReference type="PANTHER" id="PTHR40980:SF3">
    <property type="entry name" value="TONB-DEPENDENT RECEPTOR-LIKE BETA-BARREL DOMAIN-CONTAINING PROTEIN"/>
    <property type="match status" value="1"/>
</dbReference>
<evidence type="ECO:0000259" key="12">
    <source>
        <dbReference type="Pfam" id="PF07715"/>
    </source>
</evidence>
<feature type="chain" id="PRO_5031339059" evidence="10">
    <location>
        <begin position="30"/>
        <end position="869"/>
    </location>
</feature>
<dbReference type="RefSeq" id="WP_185661389.1">
    <property type="nucleotide sequence ID" value="NZ_CAWPOO010000013.1"/>
</dbReference>
<name>A0A7X1E9M5_9BACT</name>
<dbReference type="AlphaFoldDB" id="A0A7X1E9M5"/>
<dbReference type="Pfam" id="PF07715">
    <property type="entry name" value="Plug"/>
    <property type="match status" value="1"/>
</dbReference>
<evidence type="ECO:0000313" key="14">
    <source>
        <dbReference type="Proteomes" id="UP000526501"/>
    </source>
</evidence>
<keyword evidence="7 8" id="KW-0998">Cell outer membrane</keyword>
<keyword evidence="5 9" id="KW-0798">TonB box</keyword>
<dbReference type="InterPro" id="IPR012910">
    <property type="entry name" value="Plug_dom"/>
</dbReference>
<proteinExistence type="inferred from homology"/>
<evidence type="ECO:0000256" key="4">
    <source>
        <dbReference type="ARBA" id="ARBA00022692"/>
    </source>
</evidence>
<dbReference type="SUPFAM" id="SSF56935">
    <property type="entry name" value="Porins"/>
    <property type="match status" value="1"/>
</dbReference>
<feature type="domain" description="TonB-dependent receptor-like beta-barrel" evidence="11">
    <location>
        <begin position="322"/>
        <end position="836"/>
    </location>
</feature>
<evidence type="ECO:0000256" key="7">
    <source>
        <dbReference type="ARBA" id="ARBA00023237"/>
    </source>
</evidence>
<evidence type="ECO:0000256" key="1">
    <source>
        <dbReference type="ARBA" id="ARBA00004571"/>
    </source>
</evidence>
<dbReference type="PROSITE" id="PS52016">
    <property type="entry name" value="TONB_DEPENDENT_REC_3"/>
    <property type="match status" value="1"/>
</dbReference>
<reference evidence="13 14" key="1">
    <citation type="submission" date="2020-07" db="EMBL/GenBank/DDBJ databases">
        <authorList>
            <person name="Feng X."/>
        </authorList>
    </citation>
    <scope>NUCLEOTIDE SEQUENCE [LARGE SCALE GENOMIC DNA]</scope>
    <source>
        <strain evidence="13 14">JCM23202</strain>
    </source>
</reference>
<dbReference type="CDD" id="cd01347">
    <property type="entry name" value="ligand_gated_channel"/>
    <property type="match status" value="1"/>
</dbReference>
<dbReference type="InterPro" id="IPR036942">
    <property type="entry name" value="Beta-barrel_TonB_sf"/>
</dbReference>
<dbReference type="Proteomes" id="UP000526501">
    <property type="component" value="Unassembled WGS sequence"/>
</dbReference>
<protein>
    <submittedName>
        <fullName evidence="13">TonB-dependent receptor</fullName>
    </submittedName>
</protein>
<gene>
    <name evidence="13" type="ORF">H5P27_15745</name>
</gene>
<evidence type="ECO:0000259" key="11">
    <source>
        <dbReference type="Pfam" id="PF00593"/>
    </source>
</evidence>